<comment type="caution">
    <text evidence="1">The sequence shown here is derived from an EMBL/GenBank/DDBJ whole genome shotgun (WGS) entry which is preliminary data.</text>
</comment>
<dbReference type="Proteomes" id="UP001195914">
    <property type="component" value="Unassembled WGS sequence"/>
</dbReference>
<accession>A0AAD9LIC4</accession>
<evidence type="ECO:0000313" key="1">
    <source>
        <dbReference type="EMBL" id="KAK1937446.1"/>
    </source>
</evidence>
<sequence>MYYTDVFVGQTDNNIEKLNNALKAELKVPGLNDLTQLETQLNALASGLGVLAGLPACLCKTKKSVKEGLKKIYEELKTPLISCNLKLNCPSCSNGVPCKCCVIQSIKEVKGSCGCLQPSPKACHCAGQKVSCDRVLAGLEACLHLQCLQSDMDDICQCKASDTCCQNGKCDGKSGGSKVICKFCQNLNAGKSVPTTGLGLSPPNPIRLAQRLDKFFGGKSSFETPCDCSCKGSTSIFSSSCCCLSCGTGKCSKACSPGCLCLKSGPCPRQKFCLAIQNVKVVAHTSQMKCCNQGAKCHCELQSSGSSCTPNCCVSQINSGTSKYNQQSIKCMLRRLVSYFKSLETSSKNFFKSCCDLLCVVKMCHFLGDFYGKRNKDVCWRCKDGSGVKCNASSKGSSKAGQCCSGSSPQCSSGSTCQNCSECQQICYAKEFSRALEELRFAGPCGQNLYRALDDFLHYCILVIASQQSSIEEKLKKLTAKCCKVQNNGSPCSCCSQTSSSSGNCKGCTALLQDPKLKALLLSEFSSAYSEASASWPDCSKPSSSGPCCGSSCPQNCSSGQCPSEGCCEKCPKRLCAKIFLGMLPCLYYGLKILYDRAQDPLTWPGWTHIDLWPNGISRNDLAKFFHAWGYDVRPLKSKKGSEFVSLLDSLFNGSFKSLYDVSKNYIISLSSPSRSPSISSSHLKPSPPKTVRSMLLWLYGLRFQRHFSELVENCKSLCSPFGNLYNSDAFCYYIHTTCFFAPLAIISLIEDSSSTATLLSSSSDWKSFSYPEDLSSLFEKLCEYARKIFVALNFLSIQCQLTSSQVGWRHCYFGKDCSVNSGSGSFSSSSGCQCSGSNIYLCSYVSGSNQNVHDGHCQNGECLSSSTDCSTTKNHNKSKSNCTPLPPPSHAFPHCQLQLPVPGLSLRPF</sequence>
<keyword evidence="2" id="KW-1185">Reference proteome</keyword>
<evidence type="ECO:0000313" key="2">
    <source>
        <dbReference type="Proteomes" id="UP001195914"/>
    </source>
</evidence>
<dbReference type="AlphaFoldDB" id="A0AAD9LIC4"/>
<proteinExistence type="predicted"/>
<protein>
    <submittedName>
        <fullName evidence="1">Uncharacterized protein</fullName>
    </submittedName>
</protein>
<name>A0AAD9LIC4_BABDI</name>
<reference evidence="1" key="1">
    <citation type="journal article" date="2014" name="Nucleic Acids Res.">
        <title>The evolutionary dynamics of variant antigen genes in Babesia reveal a history of genomic innovation underlying host-parasite interaction.</title>
        <authorList>
            <person name="Jackson A.P."/>
            <person name="Otto T.D."/>
            <person name="Darby A."/>
            <person name="Ramaprasad A."/>
            <person name="Xia D."/>
            <person name="Echaide I.E."/>
            <person name="Farber M."/>
            <person name="Gahlot S."/>
            <person name="Gamble J."/>
            <person name="Gupta D."/>
            <person name="Gupta Y."/>
            <person name="Jackson L."/>
            <person name="Malandrin L."/>
            <person name="Malas T.B."/>
            <person name="Moussa E."/>
            <person name="Nair M."/>
            <person name="Reid A.J."/>
            <person name="Sanders M."/>
            <person name="Sharma J."/>
            <person name="Tracey A."/>
            <person name="Quail M.A."/>
            <person name="Weir W."/>
            <person name="Wastling J.M."/>
            <person name="Hall N."/>
            <person name="Willadsen P."/>
            <person name="Lingelbach K."/>
            <person name="Shiels B."/>
            <person name="Tait A."/>
            <person name="Berriman M."/>
            <person name="Allred D.R."/>
            <person name="Pain A."/>
        </authorList>
    </citation>
    <scope>NUCLEOTIDE SEQUENCE</scope>
    <source>
        <strain evidence="1">1802A</strain>
    </source>
</reference>
<dbReference type="EMBL" id="JAHBMH010000033">
    <property type="protein sequence ID" value="KAK1937446.1"/>
    <property type="molecule type" value="Genomic_DNA"/>
</dbReference>
<gene>
    <name evidence="1" type="ORF">X943_001935</name>
</gene>
<reference evidence="1" key="2">
    <citation type="submission" date="2021-05" db="EMBL/GenBank/DDBJ databases">
        <authorList>
            <person name="Pain A."/>
        </authorList>
    </citation>
    <scope>NUCLEOTIDE SEQUENCE</scope>
    <source>
        <strain evidence="1">1802A</strain>
    </source>
</reference>
<organism evidence="1 2">
    <name type="scientific">Babesia divergens</name>
    <dbReference type="NCBI Taxonomy" id="32595"/>
    <lineage>
        <taxon>Eukaryota</taxon>
        <taxon>Sar</taxon>
        <taxon>Alveolata</taxon>
        <taxon>Apicomplexa</taxon>
        <taxon>Aconoidasida</taxon>
        <taxon>Piroplasmida</taxon>
        <taxon>Babesiidae</taxon>
        <taxon>Babesia</taxon>
    </lineage>
</organism>